<dbReference type="Proteomes" id="UP001501736">
    <property type="component" value="Unassembled WGS sequence"/>
</dbReference>
<evidence type="ECO:0000256" key="1">
    <source>
        <dbReference type="SAM" id="Phobius"/>
    </source>
</evidence>
<keyword evidence="3" id="KW-1185">Reference proteome</keyword>
<feature type="transmembrane region" description="Helical" evidence="1">
    <location>
        <begin position="35"/>
        <end position="53"/>
    </location>
</feature>
<feature type="transmembrane region" description="Helical" evidence="1">
    <location>
        <begin position="60"/>
        <end position="77"/>
    </location>
</feature>
<keyword evidence="1" id="KW-0472">Membrane</keyword>
<sequence>MADDWDFDELYANTWTEEDRRVHADRPVSEKRLPTAWLLGLVLGPVGGLWFYLGRPAVGVLKILLTAAGIGLFLGGATTFGNVALAFTEIWIIMDMILLLTSTLRDRRGLALAGRARWTGPCAALTILIAVGALVISMITGGMDAVSG</sequence>
<reference evidence="3" key="1">
    <citation type="journal article" date="2019" name="Int. J. Syst. Evol. Microbiol.">
        <title>The Global Catalogue of Microorganisms (GCM) 10K type strain sequencing project: providing services to taxonomists for standard genome sequencing and annotation.</title>
        <authorList>
            <consortium name="The Broad Institute Genomics Platform"/>
            <consortium name="The Broad Institute Genome Sequencing Center for Infectious Disease"/>
            <person name="Wu L."/>
            <person name="Ma J."/>
        </authorList>
    </citation>
    <scope>NUCLEOTIDE SEQUENCE [LARGE SCALE GENOMIC DNA]</scope>
    <source>
        <strain evidence="3">JCM 11483</strain>
    </source>
</reference>
<proteinExistence type="predicted"/>
<comment type="caution">
    <text evidence="2">The sequence shown here is derived from an EMBL/GenBank/DDBJ whole genome shotgun (WGS) entry which is preliminary data.</text>
</comment>
<keyword evidence="1" id="KW-1133">Transmembrane helix</keyword>
<evidence type="ECO:0008006" key="4">
    <source>
        <dbReference type="Google" id="ProtNLM"/>
    </source>
</evidence>
<accession>A0ABP6R9A6</accession>
<name>A0ABP6R9A6_9MICC</name>
<feature type="transmembrane region" description="Helical" evidence="1">
    <location>
        <begin position="122"/>
        <end position="143"/>
    </location>
</feature>
<evidence type="ECO:0000313" key="2">
    <source>
        <dbReference type="EMBL" id="GAA3279984.1"/>
    </source>
</evidence>
<dbReference type="EMBL" id="BAAAYG010000002">
    <property type="protein sequence ID" value="GAA3279984.1"/>
    <property type="molecule type" value="Genomic_DNA"/>
</dbReference>
<feature type="transmembrane region" description="Helical" evidence="1">
    <location>
        <begin position="83"/>
        <end position="101"/>
    </location>
</feature>
<gene>
    <name evidence="2" type="ORF">GCM10020260_03700</name>
</gene>
<keyword evidence="1" id="KW-0812">Transmembrane</keyword>
<protein>
    <recommendedName>
        <fullName evidence="4">TM2 domain-containing protein</fullName>
    </recommendedName>
</protein>
<dbReference type="RefSeq" id="WP_344717560.1">
    <property type="nucleotide sequence ID" value="NZ_BAAAYG010000002.1"/>
</dbReference>
<organism evidence="2 3">
    <name type="scientific">Nesterenkonia halobia</name>
    <dbReference type="NCBI Taxonomy" id="37922"/>
    <lineage>
        <taxon>Bacteria</taxon>
        <taxon>Bacillati</taxon>
        <taxon>Actinomycetota</taxon>
        <taxon>Actinomycetes</taxon>
        <taxon>Micrococcales</taxon>
        <taxon>Micrococcaceae</taxon>
        <taxon>Nesterenkonia</taxon>
    </lineage>
</organism>
<evidence type="ECO:0000313" key="3">
    <source>
        <dbReference type="Proteomes" id="UP001501736"/>
    </source>
</evidence>